<dbReference type="AlphaFoldDB" id="A0A382VP43"/>
<organism evidence="1">
    <name type="scientific">marine metagenome</name>
    <dbReference type="NCBI Taxonomy" id="408172"/>
    <lineage>
        <taxon>unclassified sequences</taxon>
        <taxon>metagenomes</taxon>
        <taxon>ecological metagenomes</taxon>
    </lineage>
</organism>
<accession>A0A382VP43</accession>
<name>A0A382VP43_9ZZZZ</name>
<protein>
    <submittedName>
        <fullName evidence="1">Uncharacterized protein</fullName>
    </submittedName>
</protein>
<sequence length="30" mass="3594">MVFKKLKDDPKRIEALHGASLPREFHRQDM</sequence>
<proteinExistence type="predicted"/>
<evidence type="ECO:0000313" key="1">
    <source>
        <dbReference type="EMBL" id="SVD47691.1"/>
    </source>
</evidence>
<dbReference type="EMBL" id="UINC01153137">
    <property type="protein sequence ID" value="SVD47691.1"/>
    <property type="molecule type" value="Genomic_DNA"/>
</dbReference>
<gene>
    <name evidence="1" type="ORF">METZ01_LOCUS400545</name>
</gene>
<feature type="non-terminal residue" evidence="1">
    <location>
        <position position="30"/>
    </location>
</feature>
<reference evidence="1" key="1">
    <citation type="submission" date="2018-05" db="EMBL/GenBank/DDBJ databases">
        <authorList>
            <person name="Lanie J.A."/>
            <person name="Ng W.-L."/>
            <person name="Kazmierczak K.M."/>
            <person name="Andrzejewski T.M."/>
            <person name="Davidsen T.M."/>
            <person name="Wayne K.J."/>
            <person name="Tettelin H."/>
            <person name="Glass J.I."/>
            <person name="Rusch D."/>
            <person name="Podicherti R."/>
            <person name="Tsui H.-C.T."/>
            <person name="Winkler M.E."/>
        </authorList>
    </citation>
    <scope>NUCLEOTIDE SEQUENCE</scope>
</reference>